<dbReference type="GO" id="GO:0005634">
    <property type="term" value="C:nucleus"/>
    <property type="evidence" value="ECO:0007669"/>
    <property type="project" value="UniProtKB-SubCell"/>
</dbReference>
<protein>
    <submittedName>
        <fullName evidence="6">Uncharacterized protein</fullName>
    </submittedName>
</protein>
<evidence type="ECO:0000256" key="1">
    <source>
        <dbReference type="ARBA" id="ARBA00004123"/>
    </source>
</evidence>
<dbReference type="Pfam" id="PF20168">
    <property type="entry name" value="PDS5"/>
    <property type="match status" value="1"/>
</dbReference>
<keyword evidence="4" id="KW-0539">Nucleus</keyword>
<comment type="subcellular location">
    <subcellularLocation>
        <location evidence="1">Nucleus</location>
    </subcellularLocation>
</comment>
<dbReference type="AlphaFoldDB" id="J9EIY3"/>
<feature type="non-terminal residue" evidence="6">
    <location>
        <position position="888"/>
    </location>
</feature>
<keyword evidence="3" id="KW-0498">Mitosis</keyword>
<evidence type="ECO:0000313" key="6">
    <source>
        <dbReference type="EMBL" id="EJW82411.1"/>
    </source>
</evidence>
<evidence type="ECO:0000256" key="4">
    <source>
        <dbReference type="ARBA" id="ARBA00023242"/>
    </source>
</evidence>
<proteinExistence type="predicted"/>
<keyword evidence="2" id="KW-0132">Cell division</keyword>
<sequence>MLKVEVTNEEADASNRYKDLMLHLTDSQFLSNKNSDVQLLLACCIADLFRVFAPNSPIENQSLLKDVLLFLTTVIGNVPDKGSPTHQFYLYLLENISMVETMQLALELGDDAYVILRQLIKQFLNNINEKNADEHVQGMLMGVCSKLIQGVDQISNIVLDAIFFFLVQPQKINNQEAYLMARDLIRANQTTLEPYVALLLKRGLETGILDECELISQKKLYDLICELHKFAPELISSVLPILVNQMNSEDINVRREVVRLFGNLFGDRNSHMAEDEPEVWNEYMKRFADVNEEIRRICTRNAEDILVFHPELRGQVIDAVISRCQDLDESVRLEVLTMVQGLARRKFEALSEKLLTYVIDRIRDKKVRVRHTVIRGLSHLHRTIFSNDELTNLERSSVSSIFSAIMNHYYQPLSEDRLLIEKIFVSNLIPYKLDEGKRMRILVNIFLNMNNYGVKALEQILMKQSFQRRLLRNLVKLIEQSVEPQKGKTIDDVIRGIVECSSEPAKFSLLFRQFMTHLTNDKQILLSLKYITEKEYTCQKVESAILEILQRLKDHKVSVECLDAIRCLFECCSPLQFDGTAVSVLLDIVITLIKDSSDSNKSSHCYKLIKLLKIVANAYPHCFVNESTLESLIELIEIENFSESFQILFSDSLAENLLGLVIAISTEIRQHELLAEDMIEKYVKYCEYISLNGTPRAAKYAVRCISRLLNIEQARTKLGIIFQDSLSHISASNPQCCTALKALGSCVEVDAAQFCEELLEILKTKIMDLLLDRSSDNTIFSQENNADNCCDEIYVEIKKHCLKFVANFLVSVAQFSECNVEPVAKNLLKLYSTLLETKGDIFEKPCSRTHMAEFRILAGSSMLKLATKPRYAKFVTADDLVTLSALGY</sequence>
<dbReference type="GO" id="GO:0000785">
    <property type="term" value="C:chromatin"/>
    <property type="evidence" value="ECO:0007669"/>
    <property type="project" value="TreeGrafter"/>
</dbReference>
<comment type="caution">
    <text evidence="6">The sequence shown here is derived from an EMBL/GenBank/DDBJ whole genome shotgun (WGS) entry which is preliminary data.</text>
</comment>
<dbReference type="PANTHER" id="PTHR12663">
    <property type="entry name" value="ANDROGEN INDUCED INHIBITOR OF PROLIFERATION AS3 / PDS5-RELATED"/>
    <property type="match status" value="1"/>
</dbReference>
<dbReference type="Gene3D" id="1.25.10.10">
    <property type="entry name" value="Leucine-rich Repeat Variant"/>
    <property type="match status" value="1"/>
</dbReference>
<evidence type="ECO:0000256" key="2">
    <source>
        <dbReference type="ARBA" id="ARBA00022618"/>
    </source>
</evidence>
<accession>J9EIY3</accession>
<evidence type="ECO:0000313" key="7">
    <source>
        <dbReference type="Proteomes" id="UP000004810"/>
    </source>
</evidence>
<dbReference type="SUPFAM" id="SSF48371">
    <property type="entry name" value="ARM repeat"/>
    <property type="match status" value="1"/>
</dbReference>
<organism evidence="6 7">
    <name type="scientific">Wuchereria bancrofti</name>
    <dbReference type="NCBI Taxonomy" id="6293"/>
    <lineage>
        <taxon>Eukaryota</taxon>
        <taxon>Metazoa</taxon>
        <taxon>Ecdysozoa</taxon>
        <taxon>Nematoda</taxon>
        <taxon>Chromadorea</taxon>
        <taxon>Rhabditida</taxon>
        <taxon>Spirurina</taxon>
        <taxon>Spiruromorpha</taxon>
        <taxon>Filarioidea</taxon>
        <taxon>Onchocercidae</taxon>
        <taxon>Wuchereria</taxon>
    </lineage>
</organism>
<name>J9EIY3_WUCBA</name>
<dbReference type="InterPro" id="IPR011989">
    <property type="entry name" value="ARM-like"/>
</dbReference>
<dbReference type="PANTHER" id="PTHR12663:SF0">
    <property type="entry name" value="PRECOCIOUS DISSOCIATION OF SISTERS 5, ISOFORM A"/>
    <property type="match status" value="1"/>
</dbReference>
<evidence type="ECO:0000256" key="3">
    <source>
        <dbReference type="ARBA" id="ARBA00022776"/>
    </source>
</evidence>
<dbReference type="EMBL" id="ADBV01002898">
    <property type="protein sequence ID" value="EJW82411.1"/>
    <property type="molecule type" value="Genomic_DNA"/>
</dbReference>
<dbReference type="InterPro" id="IPR016024">
    <property type="entry name" value="ARM-type_fold"/>
</dbReference>
<dbReference type="GO" id="GO:0007064">
    <property type="term" value="P:mitotic sister chromatid cohesion"/>
    <property type="evidence" value="ECO:0007669"/>
    <property type="project" value="InterPro"/>
</dbReference>
<dbReference type="GO" id="GO:0006281">
    <property type="term" value="P:DNA repair"/>
    <property type="evidence" value="ECO:0007669"/>
    <property type="project" value="TreeGrafter"/>
</dbReference>
<dbReference type="GO" id="GO:0051301">
    <property type="term" value="P:cell division"/>
    <property type="evidence" value="ECO:0007669"/>
    <property type="project" value="UniProtKB-KW"/>
</dbReference>
<dbReference type="Proteomes" id="UP000004810">
    <property type="component" value="Unassembled WGS sequence"/>
</dbReference>
<evidence type="ECO:0000256" key="5">
    <source>
        <dbReference type="ARBA" id="ARBA00023306"/>
    </source>
</evidence>
<keyword evidence="5" id="KW-0131">Cell cycle</keyword>
<reference evidence="7" key="1">
    <citation type="submission" date="2012-08" db="EMBL/GenBank/DDBJ databases">
        <title>The Genome Sequence of Wuchereria bancrofti.</title>
        <authorList>
            <person name="Nutman T.B."/>
            <person name="Fink D.L."/>
            <person name="Russ C."/>
            <person name="Young S."/>
            <person name="Zeng Q."/>
            <person name="Koehrsen M."/>
            <person name="Alvarado L."/>
            <person name="Berlin A."/>
            <person name="Chapman S.B."/>
            <person name="Chen Z."/>
            <person name="Freedman E."/>
            <person name="Gellesch M."/>
            <person name="Goldberg J."/>
            <person name="Griggs A."/>
            <person name="Gujja S."/>
            <person name="Heilman E.R."/>
            <person name="Heiman D."/>
            <person name="Hepburn T."/>
            <person name="Howarth C."/>
            <person name="Jen D."/>
            <person name="Larson L."/>
            <person name="Lewis B."/>
            <person name="Mehta T."/>
            <person name="Park D."/>
            <person name="Pearson M."/>
            <person name="Roberts A."/>
            <person name="Saif S."/>
            <person name="Shea T."/>
            <person name="Shenoy N."/>
            <person name="Sisk P."/>
            <person name="Stolte C."/>
            <person name="Sykes S."/>
            <person name="Walk T."/>
            <person name="White J."/>
            <person name="Yandava C."/>
            <person name="Haas B."/>
            <person name="Henn M.R."/>
            <person name="Nusbaum C."/>
            <person name="Birren B."/>
        </authorList>
    </citation>
    <scope>NUCLEOTIDE SEQUENCE [LARGE SCALE GENOMIC DNA]</scope>
    <source>
        <strain evidence="7">NA</strain>
    </source>
</reference>
<gene>
    <name evidence="6" type="ORF">WUBG_06679</name>
</gene>
<dbReference type="InterPro" id="IPR039776">
    <property type="entry name" value="Pds5"/>
</dbReference>